<dbReference type="AlphaFoldDB" id="A0A3S5EG25"/>
<gene>
    <name evidence="2" type="ORF">NCTC10297_01992</name>
</gene>
<dbReference type="PROSITE" id="PS51257">
    <property type="entry name" value="PROKAR_LIPOPROTEIN"/>
    <property type="match status" value="1"/>
</dbReference>
<keyword evidence="1" id="KW-0732">Signal</keyword>
<feature type="chain" id="PRO_5018573365" description="Lipoprotein" evidence="1">
    <location>
        <begin position="22"/>
        <end position="128"/>
    </location>
</feature>
<feature type="signal peptide" evidence="1">
    <location>
        <begin position="1"/>
        <end position="21"/>
    </location>
</feature>
<accession>A0A3S5EG25</accession>
<organism evidence="2 3">
    <name type="scientific">Moraxella cuniculi</name>
    <dbReference type="NCBI Taxonomy" id="34061"/>
    <lineage>
        <taxon>Bacteria</taxon>
        <taxon>Pseudomonadati</taxon>
        <taxon>Pseudomonadota</taxon>
        <taxon>Gammaproteobacteria</taxon>
        <taxon>Moraxellales</taxon>
        <taxon>Moraxellaceae</taxon>
        <taxon>Moraxella</taxon>
    </lineage>
</organism>
<proteinExistence type="predicted"/>
<dbReference type="RefSeq" id="WP_126331589.1">
    <property type="nucleotide sequence ID" value="NZ_LR134343.1"/>
</dbReference>
<sequence>MKRFKLATLATIIALSGCASTDPTQVGTTANNIGMGIVQSAVKQSCQNQLDKNQYWKIASVAMAQETQAKVSDTVCGCVADKAPKTVSLAEVATAAIDPTARTQVAQKVVVGSLQACMSDTLSSFLNK</sequence>
<reference evidence="2 3" key="1">
    <citation type="submission" date="2018-12" db="EMBL/GenBank/DDBJ databases">
        <authorList>
            <consortium name="Pathogen Informatics"/>
        </authorList>
    </citation>
    <scope>NUCLEOTIDE SEQUENCE [LARGE SCALE GENOMIC DNA]</scope>
    <source>
        <strain evidence="2 3">NCTC10297</strain>
    </source>
</reference>
<dbReference type="OrthoDB" id="8607029at2"/>
<evidence type="ECO:0000313" key="2">
    <source>
        <dbReference type="EMBL" id="VEG14009.1"/>
    </source>
</evidence>
<evidence type="ECO:0000256" key="1">
    <source>
        <dbReference type="SAM" id="SignalP"/>
    </source>
</evidence>
<evidence type="ECO:0008006" key="4">
    <source>
        <dbReference type="Google" id="ProtNLM"/>
    </source>
</evidence>
<dbReference type="KEGG" id="mcun:NCTC10297_01992"/>
<dbReference type="EMBL" id="LR134343">
    <property type="protein sequence ID" value="VEG14009.1"/>
    <property type="molecule type" value="Genomic_DNA"/>
</dbReference>
<protein>
    <recommendedName>
        <fullName evidence="4">Lipoprotein</fullName>
    </recommendedName>
</protein>
<name>A0A3S5EG25_9GAMM</name>
<dbReference type="Proteomes" id="UP000274100">
    <property type="component" value="Chromosome"/>
</dbReference>
<evidence type="ECO:0000313" key="3">
    <source>
        <dbReference type="Proteomes" id="UP000274100"/>
    </source>
</evidence>